<dbReference type="Proteomes" id="UP000480266">
    <property type="component" value="Unassembled WGS sequence"/>
</dbReference>
<proteinExistence type="predicted"/>
<protein>
    <submittedName>
        <fullName evidence="1">Adenine methyltransferase</fullName>
    </submittedName>
</protein>
<comment type="caution">
    <text evidence="1">The sequence shown here is derived from an EMBL/GenBank/DDBJ whole genome shotgun (WGS) entry which is preliminary data.</text>
</comment>
<dbReference type="GO" id="GO:0032259">
    <property type="term" value="P:methylation"/>
    <property type="evidence" value="ECO:0007669"/>
    <property type="project" value="UniProtKB-KW"/>
</dbReference>
<dbReference type="Pfam" id="PF05869">
    <property type="entry name" value="Dam"/>
    <property type="match status" value="1"/>
</dbReference>
<evidence type="ECO:0000313" key="1">
    <source>
        <dbReference type="EMBL" id="NGX99136.1"/>
    </source>
</evidence>
<dbReference type="EMBL" id="JAAMRR010001491">
    <property type="protein sequence ID" value="NGX99136.1"/>
    <property type="molecule type" value="Genomic_DNA"/>
</dbReference>
<dbReference type="GO" id="GO:0009007">
    <property type="term" value="F:site-specific DNA-methyltransferase (adenine-specific) activity"/>
    <property type="evidence" value="ECO:0007669"/>
    <property type="project" value="InterPro"/>
</dbReference>
<gene>
    <name evidence="1" type="ORF">G4V63_29220</name>
</gene>
<name>A0A7C9RNG3_9BRAD</name>
<dbReference type="GO" id="GO:0009307">
    <property type="term" value="P:DNA restriction-modification system"/>
    <property type="evidence" value="ECO:0007669"/>
    <property type="project" value="InterPro"/>
</dbReference>
<reference evidence="1" key="1">
    <citation type="submission" date="2020-02" db="EMBL/GenBank/DDBJ databases">
        <title>Draft genome sequence of Candidatus Afipia apatlaquensis IBT-C3, a potential strain for decolorization of textile dyes.</title>
        <authorList>
            <person name="Sanchez-Reyes A."/>
            <person name="Breton-Deval L."/>
            <person name="Mangelson H."/>
            <person name="Sanchez-Flores A."/>
        </authorList>
    </citation>
    <scope>NUCLEOTIDE SEQUENCE [LARGE SCALE GENOMIC DNA]</scope>
    <source>
        <strain evidence="1">IBT-C3</strain>
    </source>
</reference>
<organism evidence="1 2">
    <name type="scientific">Candidatus Afipia apatlaquensis</name>
    <dbReference type="NCBI Taxonomy" id="2712852"/>
    <lineage>
        <taxon>Bacteria</taxon>
        <taxon>Pseudomonadati</taxon>
        <taxon>Pseudomonadota</taxon>
        <taxon>Alphaproteobacteria</taxon>
        <taxon>Hyphomicrobiales</taxon>
        <taxon>Nitrobacteraceae</taxon>
        <taxon>Afipia</taxon>
    </lineage>
</organism>
<sequence>MAEHEPNVGATDEWYTPPSYFDAIGLTFDLDPCSPGPDHWVPARRVYTMADDGLSKQWSGLVWMNPPFGGRNGQVPWLKKFMDHGNGIALVAARTSSGWFHEYAVRAETLLFPRGKTKFHRPDGSIGRSPGTGVVLIGMGAVANDALRKSDLGLWLPLPRSNP</sequence>
<dbReference type="InterPro" id="IPR008593">
    <property type="entry name" value="Dam_MeTrfase"/>
</dbReference>
<evidence type="ECO:0000313" key="2">
    <source>
        <dbReference type="Proteomes" id="UP000480266"/>
    </source>
</evidence>
<accession>A0A7C9RNG3</accession>
<dbReference type="GO" id="GO:0003677">
    <property type="term" value="F:DNA binding"/>
    <property type="evidence" value="ECO:0007669"/>
    <property type="project" value="InterPro"/>
</dbReference>
<keyword evidence="1" id="KW-0489">Methyltransferase</keyword>
<keyword evidence="2" id="KW-1185">Reference proteome</keyword>
<keyword evidence="1" id="KW-0808">Transferase</keyword>
<dbReference type="AlphaFoldDB" id="A0A7C9RNG3"/>